<evidence type="ECO:0000313" key="1">
    <source>
        <dbReference type="EMBL" id="SDI22000.1"/>
    </source>
</evidence>
<gene>
    <name evidence="1" type="ORF">SAMN05192534_1264</name>
</gene>
<dbReference type="Proteomes" id="UP000199163">
    <property type="component" value="Unassembled WGS sequence"/>
</dbReference>
<dbReference type="RefSeq" id="WP_175487562.1">
    <property type="nucleotide sequence ID" value="NZ_FNDK01000026.1"/>
</dbReference>
<dbReference type="AlphaFoldDB" id="A0A1G8IU49"/>
<accession>A0A1G8IU49</accession>
<dbReference type="InterPro" id="IPR058890">
    <property type="entry name" value="YwtC-like"/>
</dbReference>
<dbReference type="Pfam" id="PF26359">
    <property type="entry name" value="YwtC"/>
    <property type="match status" value="1"/>
</dbReference>
<name>A0A1G8IU49_9BACI</name>
<proteinExistence type="predicted"/>
<keyword evidence="2" id="KW-1185">Reference proteome</keyword>
<dbReference type="EMBL" id="FNDK01000026">
    <property type="protein sequence ID" value="SDI22000.1"/>
    <property type="molecule type" value="Genomic_DNA"/>
</dbReference>
<evidence type="ECO:0000313" key="2">
    <source>
        <dbReference type="Proteomes" id="UP000199163"/>
    </source>
</evidence>
<sequence>MKIIKGLLPFAFLGGMILLMDTLKHEETLDVVERAVMEEELEKIEQQK</sequence>
<protein>
    <submittedName>
        <fullName evidence="1">Uncharacterized protein</fullName>
    </submittedName>
</protein>
<reference evidence="1 2" key="1">
    <citation type="submission" date="2016-10" db="EMBL/GenBank/DDBJ databases">
        <authorList>
            <person name="de Groot N.N."/>
        </authorList>
    </citation>
    <scope>NUCLEOTIDE SEQUENCE [LARGE SCALE GENOMIC DNA]</scope>
    <source>
        <strain evidence="1 2">DSM 21632</strain>
    </source>
</reference>
<dbReference type="STRING" id="568899.SAMN05192534_1264"/>
<organism evidence="1 2">
    <name type="scientific">Alteribacillus persepolensis</name>
    <dbReference type="NCBI Taxonomy" id="568899"/>
    <lineage>
        <taxon>Bacteria</taxon>
        <taxon>Bacillati</taxon>
        <taxon>Bacillota</taxon>
        <taxon>Bacilli</taxon>
        <taxon>Bacillales</taxon>
        <taxon>Bacillaceae</taxon>
        <taxon>Alteribacillus</taxon>
    </lineage>
</organism>